<dbReference type="AlphaFoldDB" id="A0A0N1HEJ1"/>
<evidence type="ECO:0000256" key="1">
    <source>
        <dbReference type="SAM" id="MobiDB-lite"/>
    </source>
</evidence>
<keyword evidence="3" id="KW-1185">Reference proteome</keyword>
<evidence type="ECO:0000313" key="2">
    <source>
        <dbReference type="EMBL" id="KPI43262.1"/>
    </source>
</evidence>
<dbReference type="Proteomes" id="UP000038010">
    <property type="component" value="Unassembled WGS sequence"/>
</dbReference>
<dbReference type="GeneID" id="28738840"/>
<feature type="region of interest" description="Disordered" evidence="1">
    <location>
        <begin position="1"/>
        <end position="37"/>
    </location>
</feature>
<sequence length="235" mass="26101">MGLPVARFSDDSPPSTPAGTVEHYEPLPTSPRRLRDPTSDRIAAIRERNIQSHEADYRTVAMVIRARIKGKVLEPSSLEISRRRLNAYIRLGEARVQDASRPTFRANEVVLDFHNLYQSLIALDSHHGMNMDTDWNLHRMGHGNGDSILSLYSFTRPLQSMVSPTGYVSLQDIFDCLAPLQLMSRTAFGCAIYAWAIYAAGQFIDAAAVQEVFRANLEVAGAGAWADPRPDESGD</sequence>
<dbReference type="RefSeq" id="XP_018003225.1">
    <property type="nucleotide sequence ID" value="XM_018146960.1"/>
</dbReference>
<evidence type="ECO:0000313" key="3">
    <source>
        <dbReference type="Proteomes" id="UP000038010"/>
    </source>
</evidence>
<protein>
    <submittedName>
        <fullName evidence="2">Uncharacterized protein</fullName>
    </submittedName>
</protein>
<gene>
    <name evidence="2" type="ORF">AB675_6654</name>
</gene>
<dbReference type="EMBL" id="LFJN01000005">
    <property type="protein sequence ID" value="KPI43262.1"/>
    <property type="molecule type" value="Genomic_DNA"/>
</dbReference>
<dbReference type="VEuPathDB" id="FungiDB:AB675_6654"/>
<name>A0A0N1HEJ1_9EURO</name>
<organism evidence="2 3">
    <name type="scientific">Cyphellophora attinorum</name>
    <dbReference type="NCBI Taxonomy" id="1664694"/>
    <lineage>
        <taxon>Eukaryota</taxon>
        <taxon>Fungi</taxon>
        <taxon>Dikarya</taxon>
        <taxon>Ascomycota</taxon>
        <taxon>Pezizomycotina</taxon>
        <taxon>Eurotiomycetes</taxon>
        <taxon>Chaetothyriomycetidae</taxon>
        <taxon>Chaetothyriales</taxon>
        <taxon>Cyphellophoraceae</taxon>
        <taxon>Cyphellophora</taxon>
    </lineage>
</organism>
<reference evidence="2 3" key="1">
    <citation type="submission" date="2015-06" db="EMBL/GenBank/DDBJ databases">
        <title>Draft genome of the ant-associated black yeast Phialophora attae CBS 131958.</title>
        <authorList>
            <person name="Moreno L.F."/>
            <person name="Stielow B.J."/>
            <person name="de Hoog S."/>
            <person name="Vicente V.A."/>
            <person name="Weiss V.A."/>
            <person name="de Vries M."/>
            <person name="Cruz L.M."/>
            <person name="Souza E.M."/>
        </authorList>
    </citation>
    <scope>NUCLEOTIDE SEQUENCE [LARGE SCALE GENOMIC DNA]</scope>
    <source>
        <strain evidence="2 3">CBS 131958</strain>
    </source>
</reference>
<proteinExistence type="predicted"/>
<accession>A0A0N1HEJ1</accession>
<comment type="caution">
    <text evidence="2">The sequence shown here is derived from an EMBL/GenBank/DDBJ whole genome shotgun (WGS) entry which is preliminary data.</text>
</comment>